<evidence type="ECO:0000259" key="1">
    <source>
        <dbReference type="PROSITE" id="PS51484"/>
    </source>
</evidence>
<accession>A0AB34J254</accession>
<proteinExistence type="predicted"/>
<dbReference type="SMART" id="SM01225">
    <property type="entry name" value="G8"/>
    <property type="match status" value="1"/>
</dbReference>
<sequence>MIPRRQPPVVVVRHVVLLPLCNIPIVFGFVPTGVLNSEFILPATASRSAVLPTAQPEPADLSSDVRSDCPWADASLSLWEDTSTWGGVVPAAGADVTIPEGLSVLVNRSDAVHEAAYGTVHIPSSSRLIFGDAAVRFAATAIVVRGELRGGSEGCRILSSLTITLHGTRAAADEKGIVVEEGGVLDLHGQLFYPTWTRLARAAAAGDDVVYTQHCVNWLPGQEIVVTTTDFKDSREHNRNDNLTLAAVECVSGVGKLTLASPLAHGHYAGWYEYQAEVALLSRTVVVQGAEEDSPPTDLPTGVCFDDVHSEESGGYPCEDATSLATVATS</sequence>
<dbReference type="Pfam" id="PF10162">
    <property type="entry name" value="G8"/>
    <property type="match status" value="1"/>
</dbReference>
<dbReference type="InterPro" id="IPR052334">
    <property type="entry name" value="G8_domain-comF-like"/>
</dbReference>
<organism evidence="2 3">
    <name type="scientific">Prymnesium parvum</name>
    <name type="common">Toxic golden alga</name>
    <dbReference type="NCBI Taxonomy" id="97485"/>
    <lineage>
        <taxon>Eukaryota</taxon>
        <taxon>Haptista</taxon>
        <taxon>Haptophyta</taxon>
        <taxon>Prymnesiophyceae</taxon>
        <taxon>Prymnesiales</taxon>
        <taxon>Prymnesiaceae</taxon>
        <taxon>Prymnesium</taxon>
    </lineage>
</organism>
<protein>
    <recommendedName>
        <fullName evidence="1">G8 domain-containing protein</fullName>
    </recommendedName>
</protein>
<dbReference type="AlphaFoldDB" id="A0AB34J254"/>
<dbReference type="EMBL" id="JBGBPQ010000014">
    <property type="protein sequence ID" value="KAL1511578.1"/>
    <property type="molecule type" value="Genomic_DNA"/>
</dbReference>
<gene>
    <name evidence="2" type="ORF">AB1Y20_006372</name>
</gene>
<reference evidence="2 3" key="1">
    <citation type="journal article" date="2024" name="Science">
        <title>Giant polyketide synthase enzymes in the biosynthesis of giant marine polyether toxins.</title>
        <authorList>
            <person name="Fallon T.R."/>
            <person name="Shende V.V."/>
            <person name="Wierzbicki I.H."/>
            <person name="Pendleton A.L."/>
            <person name="Watervoot N.F."/>
            <person name="Auber R.P."/>
            <person name="Gonzalez D.J."/>
            <person name="Wisecaver J.H."/>
            <person name="Moore B.S."/>
        </authorList>
    </citation>
    <scope>NUCLEOTIDE SEQUENCE [LARGE SCALE GENOMIC DNA]</scope>
    <source>
        <strain evidence="2 3">12B1</strain>
    </source>
</reference>
<evidence type="ECO:0000313" key="2">
    <source>
        <dbReference type="EMBL" id="KAL1511578.1"/>
    </source>
</evidence>
<dbReference type="InterPro" id="IPR019316">
    <property type="entry name" value="G8_domain"/>
</dbReference>
<dbReference type="PROSITE" id="PS51484">
    <property type="entry name" value="G8"/>
    <property type="match status" value="1"/>
</dbReference>
<feature type="domain" description="G8" evidence="1">
    <location>
        <begin position="83"/>
        <end position="201"/>
    </location>
</feature>
<name>A0AB34J254_PRYPA</name>
<dbReference type="PANTHER" id="PTHR47687">
    <property type="entry name" value="G8 DOMAIN-CONTAINING PROTEIN DDB_G0288475-RELATED"/>
    <property type="match status" value="1"/>
</dbReference>
<comment type="caution">
    <text evidence="2">The sequence shown here is derived from an EMBL/GenBank/DDBJ whole genome shotgun (WGS) entry which is preliminary data.</text>
</comment>
<dbReference type="Proteomes" id="UP001515480">
    <property type="component" value="Unassembled WGS sequence"/>
</dbReference>
<keyword evidence="3" id="KW-1185">Reference proteome</keyword>
<dbReference type="PANTHER" id="PTHR47687:SF4">
    <property type="entry name" value="G8 DOMAIN-CONTAINING PROTEIN DDB_G0286311-RELATED"/>
    <property type="match status" value="1"/>
</dbReference>
<evidence type="ECO:0000313" key="3">
    <source>
        <dbReference type="Proteomes" id="UP001515480"/>
    </source>
</evidence>